<comment type="similarity">
    <text evidence="1">Belongs to the GMC oxidoreductase family.</text>
</comment>
<name>A0A7C3FVS5_9BACT</name>
<dbReference type="Pfam" id="PF13450">
    <property type="entry name" value="NAD_binding_8"/>
    <property type="match status" value="1"/>
</dbReference>
<evidence type="ECO:0000313" key="5">
    <source>
        <dbReference type="EMBL" id="HFB53269.1"/>
    </source>
</evidence>
<dbReference type="Proteomes" id="UP000886390">
    <property type="component" value="Unassembled WGS sequence"/>
</dbReference>
<keyword evidence="4" id="KW-0560">Oxidoreductase</keyword>
<evidence type="ECO:0000256" key="2">
    <source>
        <dbReference type="ARBA" id="ARBA00022630"/>
    </source>
</evidence>
<reference evidence="5" key="1">
    <citation type="journal article" date="2020" name="mSystems">
        <title>Genome- and Community-Level Interaction Insights into Carbon Utilization and Element Cycling Functions of Hydrothermarchaeota in Hydrothermal Sediment.</title>
        <authorList>
            <person name="Zhou Z."/>
            <person name="Liu Y."/>
            <person name="Xu W."/>
            <person name="Pan J."/>
            <person name="Luo Z.H."/>
            <person name="Li M."/>
        </authorList>
    </citation>
    <scope>NUCLEOTIDE SEQUENCE [LARGE SCALE GENOMIC DNA]</scope>
    <source>
        <strain evidence="5">HyVt-507</strain>
    </source>
</reference>
<dbReference type="Gene3D" id="3.50.50.60">
    <property type="entry name" value="FAD/NAD(P)-binding domain"/>
    <property type="match status" value="1"/>
</dbReference>
<keyword evidence="3" id="KW-0274">FAD</keyword>
<dbReference type="SUPFAM" id="SSF51905">
    <property type="entry name" value="FAD/NAD(P)-binding domain"/>
    <property type="match status" value="1"/>
</dbReference>
<dbReference type="AlphaFoldDB" id="A0A7C3FVS5"/>
<gene>
    <name evidence="5" type="ORF">ENJ67_00925</name>
</gene>
<organism evidence="5">
    <name type="scientific">Sulfurimonas autotrophica</name>
    <dbReference type="NCBI Taxonomy" id="202747"/>
    <lineage>
        <taxon>Bacteria</taxon>
        <taxon>Pseudomonadati</taxon>
        <taxon>Campylobacterota</taxon>
        <taxon>Epsilonproteobacteria</taxon>
        <taxon>Campylobacterales</taxon>
        <taxon>Sulfurimonadaceae</taxon>
        <taxon>Sulfurimonas</taxon>
    </lineage>
</organism>
<proteinExistence type="inferred from homology"/>
<feature type="non-terminal residue" evidence="5">
    <location>
        <position position="90"/>
    </location>
</feature>
<dbReference type="InterPro" id="IPR036188">
    <property type="entry name" value="FAD/NAD-bd_sf"/>
</dbReference>
<dbReference type="EMBL" id="DRNH01000047">
    <property type="protein sequence ID" value="HFB53269.1"/>
    <property type="molecule type" value="Genomic_DNA"/>
</dbReference>
<protein>
    <submittedName>
        <fullName evidence="5">FAD-binding oxidoreductase</fullName>
    </submittedName>
</protein>
<accession>A0A7C3FVS5</accession>
<dbReference type="PANTHER" id="PTHR46056">
    <property type="entry name" value="LONG-CHAIN-ALCOHOL OXIDASE"/>
    <property type="match status" value="1"/>
</dbReference>
<dbReference type="GO" id="GO:0016491">
    <property type="term" value="F:oxidoreductase activity"/>
    <property type="evidence" value="ECO:0007669"/>
    <property type="project" value="UniProtKB-KW"/>
</dbReference>
<comment type="caution">
    <text evidence="5">The sequence shown here is derived from an EMBL/GenBank/DDBJ whole genome shotgun (WGS) entry which is preliminary data.</text>
</comment>
<evidence type="ECO:0000256" key="4">
    <source>
        <dbReference type="ARBA" id="ARBA00023002"/>
    </source>
</evidence>
<keyword evidence="2" id="KW-0285">Flavoprotein</keyword>
<evidence type="ECO:0000256" key="3">
    <source>
        <dbReference type="ARBA" id="ARBA00022827"/>
    </source>
</evidence>
<sequence>MMVDVCIIGSGAGAAPIAYELSNAGFKVVVLEKGKNYTEEDFNKDELAVCRRDMFTPNLEDEYHIINERQSDGSVQRYDGREYQWSFWNG</sequence>
<evidence type="ECO:0000256" key="1">
    <source>
        <dbReference type="ARBA" id="ARBA00010790"/>
    </source>
</evidence>
<dbReference type="PANTHER" id="PTHR46056:SF12">
    <property type="entry name" value="LONG-CHAIN-ALCOHOL OXIDASE"/>
    <property type="match status" value="1"/>
</dbReference>